<sequence length="379" mass="42241">MIYFDNSATTRPYPEVVDTFSTVARTYFANPSSLHPLGKEVEQLLHSARQKVAESLEVEPQEIVFTSGGTEGNNISIKGIASQYRDRGNHIITSTIEHSATYDACKKLEKEGFRVTYLLPNEHGVILKSQVEEAITDHTILVSLIHVNNEIGSIQPIEEIGQLLKTYPRINFHVDNVQGIAKVTLPLKGTVDLCTMSAHKFHGLNGNGILYVRKGLKIDSLFTGGSQEQGIRPGTENVAGVVAMTKALRLALDQQKTKIFMIEEISRWIEQECEKIEGVFVNSPKKRAPHILNISVPHLKPEVIVQALAEKEVYISTKSACSSKKNEPSRVLISSGYNKERSSSAIRLSFSFENTMEEAIEFMDIFKEVVISMKKVVKK</sequence>
<keyword evidence="2" id="KW-0663">Pyridoxal phosphate</keyword>
<gene>
    <name evidence="4" type="ORF">CR203_12915</name>
</gene>
<comment type="caution">
    <text evidence="4">The sequence shown here is derived from an EMBL/GenBank/DDBJ whole genome shotgun (WGS) entry which is preliminary data.</text>
</comment>
<protein>
    <submittedName>
        <fullName evidence="4">Cysteine desulfurase NifS</fullName>
    </submittedName>
</protein>
<dbReference type="GO" id="GO:0003824">
    <property type="term" value="F:catalytic activity"/>
    <property type="evidence" value="ECO:0007669"/>
    <property type="project" value="UniProtKB-ARBA"/>
</dbReference>
<dbReference type="Pfam" id="PF00266">
    <property type="entry name" value="Aminotran_5"/>
    <property type="match status" value="1"/>
</dbReference>
<dbReference type="InterPro" id="IPR015424">
    <property type="entry name" value="PyrdxlP-dep_Trfase"/>
</dbReference>
<dbReference type="Gene3D" id="3.90.1150.10">
    <property type="entry name" value="Aspartate Aminotransferase, domain 1"/>
    <property type="match status" value="1"/>
</dbReference>
<reference evidence="4 5" key="1">
    <citation type="submission" date="2017-10" db="EMBL/GenBank/DDBJ databases">
        <title>Bacillus sp. nov., a halophilic bacterium isolated from a Keqin Lake.</title>
        <authorList>
            <person name="Wang H."/>
        </authorList>
    </citation>
    <scope>NUCLEOTIDE SEQUENCE [LARGE SCALE GENOMIC DNA]</scope>
    <source>
        <strain evidence="4 5">KCTC 13187</strain>
    </source>
</reference>
<feature type="domain" description="Aminotransferase class V" evidence="3">
    <location>
        <begin position="2"/>
        <end position="358"/>
    </location>
</feature>
<dbReference type="InterPro" id="IPR016454">
    <property type="entry name" value="Cysteine_dSase"/>
</dbReference>
<comment type="cofactor">
    <cofactor evidence="1">
        <name>pyridoxal 5'-phosphate</name>
        <dbReference type="ChEBI" id="CHEBI:597326"/>
    </cofactor>
</comment>
<name>A0A3A9KPW8_9BACI</name>
<dbReference type="InterPro" id="IPR015421">
    <property type="entry name" value="PyrdxlP-dep_Trfase_major"/>
</dbReference>
<dbReference type="InterPro" id="IPR000192">
    <property type="entry name" value="Aminotrans_V_dom"/>
</dbReference>
<dbReference type="SUPFAM" id="SSF53383">
    <property type="entry name" value="PLP-dependent transferases"/>
    <property type="match status" value="1"/>
</dbReference>
<dbReference type="PANTHER" id="PTHR11601:SF50">
    <property type="entry name" value="CYSTEINE DESULFURASE ISCS 2-RELATED"/>
    <property type="match status" value="1"/>
</dbReference>
<dbReference type="PIRSF" id="PIRSF005572">
    <property type="entry name" value="NifS"/>
    <property type="match status" value="1"/>
</dbReference>
<dbReference type="OrthoDB" id="9808002at2"/>
<dbReference type="InterPro" id="IPR015422">
    <property type="entry name" value="PyrdxlP-dep_Trfase_small"/>
</dbReference>
<keyword evidence="5" id="KW-1185">Reference proteome</keyword>
<accession>A0A3A9KPW8</accession>
<dbReference type="Gene3D" id="3.40.640.10">
    <property type="entry name" value="Type I PLP-dependent aspartate aminotransferase-like (Major domain)"/>
    <property type="match status" value="1"/>
</dbReference>
<dbReference type="RefSeq" id="WP_110934844.1">
    <property type="nucleotide sequence ID" value="NZ_KZ614146.1"/>
</dbReference>
<evidence type="ECO:0000256" key="2">
    <source>
        <dbReference type="ARBA" id="ARBA00022898"/>
    </source>
</evidence>
<evidence type="ECO:0000313" key="5">
    <source>
        <dbReference type="Proteomes" id="UP000281498"/>
    </source>
</evidence>
<proteinExistence type="predicted"/>
<dbReference type="AlphaFoldDB" id="A0A3A9KPW8"/>
<evidence type="ECO:0000259" key="3">
    <source>
        <dbReference type="Pfam" id="PF00266"/>
    </source>
</evidence>
<organism evidence="4 5">
    <name type="scientific">Salipaludibacillus neizhouensis</name>
    <dbReference type="NCBI Taxonomy" id="885475"/>
    <lineage>
        <taxon>Bacteria</taxon>
        <taxon>Bacillati</taxon>
        <taxon>Bacillota</taxon>
        <taxon>Bacilli</taxon>
        <taxon>Bacillales</taxon>
        <taxon>Bacillaceae</taxon>
    </lineage>
</organism>
<evidence type="ECO:0000313" key="4">
    <source>
        <dbReference type="EMBL" id="RKL66736.1"/>
    </source>
</evidence>
<evidence type="ECO:0000256" key="1">
    <source>
        <dbReference type="ARBA" id="ARBA00001933"/>
    </source>
</evidence>
<dbReference type="EMBL" id="PDOE01000005">
    <property type="protein sequence ID" value="RKL66736.1"/>
    <property type="molecule type" value="Genomic_DNA"/>
</dbReference>
<dbReference type="Proteomes" id="UP000281498">
    <property type="component" value="Unassembled WGS sequence"/>
</dbReference>
<dbReference type="PANTHER" id="PTHR11601">
    <property type="entry name" value="CYSTEINE DESULFURYLASE FAMILY MEMBER"/>
    <property type="match status" value="1"/>
</dbReference>